<accession>A0A8H5BP35</accession>
<evidence type="ECO:0000313" key="9">
    <source>
        <dbReference type="EMBL" id="KAF5326929.1"/>
    </source>
</evidence>
<dbReference type="Pfam" id="PF13813">
    <property type="entry name" value="MBOAT_2"/>
    <property type="match status" value="1"/>
</dbReference>
<feature type="transmembrane region" description="Helical" evidence="7">
    <location>
        <begin position="253"/>
        <end position="272"/>
    </location>
</feature>
<evidence type="ECO:0000256" key="4">
    <source>
        <dbReference type="ARBA" id="ARBA00022692"/>
    </source>
</evidence>
<gene>
    <name evidence="9" type="ORF">D9619_004293</name>
</gene>
<keyword evidence="3" id="KW-0808">Transferase</keyword>
<feature type="domain" description="Wax synthase" evidence="8">
    <location>
        <begin position="130"/>
        <end position="223"/>
    </location>
</feature>
<dbReference type="GO" id="GO:0006629">
    <property type="term" value="P:lipid metabolic process"/>
    <property type="evidence" value="ECO:0007669"/>
    <property type="project" value="InterPro"/>
</dbReference>
<sequence>MMHFANILLTDPDSFVDLSHPEAGKITEKSWWRRALWTLTINLNIRGIGWKHEIRHLAGRRYPVSTTRGTFVRRTTQCILCNVFIICAGLAAIIINPALTTNTLRCAMDNIYLIVALCAVAGGFSTPDKWPDMTGSVLDAWSVGRFWSVTWHQMLRRSLTVCATSLTSLLGINRSPTGKRSLAEAVTWLWAVFFFSGLVHIGGEYMATRQLLLNGGIFKFFMLQPVALILERILLPHIIGVTSTGKGSHSPPILLRIVGYCWVVLWFTWSFVHVIDVYLPTGILTTNPLQDLLKIRFEVQLISLHDMIGGVGN</sequence>
<dbReference type="AlphaFoldDB" id="A0A8H5BP35"/>
<keyword evidence="6 7" id="KW-0472">Membrane</keyword>
<name>A0A8H5BP35_9AGAR</name>
<comment type="caution">
    <text evidence="9">The sequence shown here is derived from an EMBL/GenBank/DDBJ whole genome shotgun (WGS) entry which is preliminary data.</text>
</comment>
<feature type="transmembrane region" description="Helical" evidence="7">
    <location>
        <begin position="182"/>
        <end position="201"/>
    </location>
</feature>
<keyword evidence="10" id="KW-1185">Reference proteome</keyword>
<dbReference type="EMBL" id="JAACJJ010000014">
    <property type="protein sequence ID" value="KAF5326929.1"/>
    <property type="molecule type" value="Genomic_DNA"/>
</dbReference>
<dbReference type="InterPro" id="IPR044851">
    <property type="entry name" value="Wax_synthase"/>
</dbReference>
<comment type="similarity">
    <text evidence="2">Belongs to the wax synthase family.</text>
</comment>
<evidence type="ECO:0000256" key="7">
    <source>
        <dbReference type="SAM" id="Phobius"/>
    </source>
</evidence>
<proteinExistence type="inferred from homology"/>
<reference evidence="9 10" key="1">
    <citation type="journal article" date="2020" name="ISME J.">
        <title>Uncovering the hidden diversity of litter-decomposition mechanisms in mushroom-forming fungi.</title>
        <authorList>
            <person name="Floudas D."/>
            <person name="Bentzer J."/>
            <person name="Ahren D."/>
            <person name="Johansson T."/>
            <person name="Persson P."/>
            <person name="Tunlid A."/>
        </authorList>
    </citation>
    <scope>NUCLEOTIDE SEQUENCE [LARGE SCALE GENOMIC DNA]</scope>
    <source>
        <strain evidence="9 10">CBS 101986</strain>
    </source>
</reference>
<organism evidence="9 10">
    <name type="scientific">Psilocybe cf. subviscida</name>
    <dbReference type="NCBI Taxonomy" id="2480587"/>
    <lineage>
        <taxon>Eukaryota</taxon>
        <taxon>Fungi</taxon>
        <taxon>Dikarya</taxon>
        <taxon>Basidiomycota</taxon>
        <taxon>Agaricomycotina</taxon>
        <taxon>Agaricomycetes</taxon>
        <taxon>Agaricomycetidae</taxon>
        <taxon>Agaricales</taxon>
        <taxon>Agaricineae</taxon>
        <taxon>Strophariaceae</taxon>
        <taxon>Psilocybe</taxon>
    </lineage>
</organism>
<comment type="subcellular location">
    <subcellularLocation>
        <location evidence="1">Membrane</location>
        <topology evidence="1">Multi-pass membrane protein</topology>
    </subcellularLocation>
</comment>
<evidence type="ECO:0000256" key="5">
    <source>
        <dbReference type="ARBA" id="ARBA00022989"/>
    </source>
</evidence>
<dbReference type="Proteomes" id="UP000567179">
    <property type="component" value="Unassembled WGS sequence"/>
</dbReference>
<dbReference type="OrthoDB" id="1077582at2759"/>
<evidence type="ECO:0000256" key="1">
    <source>
        <dbReference type="ARBA" id="ARBA00004141"/>
    </source>
</evidence>
<dbReference type="GO" id="GO:0016020">
    <property type="term" value="C:membrane"/>
    <property type="evidence" value="ECO:0007669"/>
    <property type="project" value="UniProtKB-SubCell"/>
</dbReference>
<evidence type="ECO:0000256" key="3">
    <source>
        <dbReference type="ARBA" id="ARBA00022679"/>
    </source>
</evidence>
<keyword evidence="5 7" id="KW-1133">Transmembrane helix</keyword>
<dbReference type="GO" id="GO:0008374">
    <property type="term" value="F:O-acyltransferase activity"/>
    <property type="evidence" value="ECO:0007669"/>
    <property type="project" value="InterPro"/>
</dbReference>
<evidence type="ECO:0000256" key="2">
    <source>
        <dbReference type="ARBA" id="ARBA00007282"/>
    </source>
</evidence>
<protein>
    <recommendedName>
        <fullName evidence="8">Wax synthase domain-containing protein</fullName>
    </recommendedName>
</protein>
<dbReference type="PANTHER" id="PTHR31595">
    <property type="entry name" value="LONG-CHAIN-ALCOHOL O-FATTY-ACYLTRANSFERASE 3-RELATED"/>
    <property type="match status" value="1"/>
</dbReference>
<feature type="transmembrane region" description="Helical" evidence="7">
    <location>
        <begin position="78"/>
        <end position="99"/>
    </location>
</feature>
<keyword evidence="4 7" id="KW-0812">Transmembrane</keyword>
<dbReference type="PANTHER" id="PTHR31595:SF67">
    <property type="entry name" value="WAX SYNTHASE DOMAIN-CONTAINING PROTEIN"/>
    <property type="match status" value="1"/>
</dbReference>
<feature type="transmembrane region" description="Helical" evidence="7">
    <location>
        <begin position="221"/>
        <end position="241"/>
    </location>
</feature>
<evidence type="ECO:0000313" key="10">
    <source>
        <dbReference type="Proteomes" id="UP000567179"/>
    </source>
</evidence>
<evidence type="ECO:0000256" key="6">
    <source>
        <dbReference type="ARBA" id="ARBA00023136"/>
    </source>
</evidence>
<dbReference type="InterPro" id="IPR032805">
    <property type="entry name" value="Wax_synthase_dom"/>
</dbReference>
<evidence type="ECO:0000259" key="8">
    <source>
        <dbReference type="Pfam" id="PF13813"/>
    </source>
</evidence>